<sequence>MRYDFDSAIKRIAELWSIYRSLRHQPADGTWDWWIVKEVNELEKEIAEARENEKATARNSDQFNTQTNLNSPILPQFLEGGQAL</sequence>
<dbReference type="Proteomes" id="UP000197781">
    <property type="component" value="Chromosome"/>
</dbReference>
<evidence type="ECO:0000313" key="2">
    <source>
        <dbReference type="EMBL" id="ASJ54889.1"/>
    </source>
</evidence>
<proteinExistence type="predicted"/>
<dbReference type="KEGG" id="bfm:BP422_15730"/>
<accession>A0A220MJD6</accession>
<evidence type="ECO:0000256" key="1">
    <source>
        <dbReference type="SAM" id="MobiDB-lite"/>
    </source>
</evidence>
<organism evidence="2 3">
    <name type="scientific">Brevibacillus formosus</name>
    <dbReference type="NCBI Taxonomy" id="54913"/>
    <lineage>
        <taxon>Bacteria</taxon>
        <taxon>Bacillati</taxon>
        <taxon>Bacillota</taxon>
        <taxon>Bacilli</taxon>
        <taxon>Bacillales</taxon>
        <taxon>Paenibacillaceae</taxon>
        <taxon>Brevibacillus</taxon>
    </lineage>
</organism>
<feature type="compositionally biased region" description="Polar residues" evidence="1">
    <location>
        <begin position="57"/>
        <end position="73"/>
    </location>
</feature>
<dbReference type="RefSeq" id="WP_088908595.1">
    <property type="nucleotide sequence ID" value="NZ_CP018145.1"/>
</dbReference>
<feature type="region of interest" description="Disordered" evidence="1">
    <location>
        <begin position="51"/>
        <end position="84"/>
    </location>
</feature>
<gene>
    <name evidence="2" type="ORF">BP422_15730</name>
</gene>
<reference evidence="2 3" key="1">
    <citation type="submission" date="2016-11" db="EMBL/GenBank/DDBJ databases">
        <authorList>
            <person name="Jaros S."/>
            <person name="Januszkiewicz K."/>
            <person name="Wedrychowicz H."/>
        </authorList>
    </citation>
    <scope>NUCLEOTIDE SEQUENCE [LARGE SCALE GENOMIC DNA]</scope>
    <source>
        <strain evidence="2 3">NF2</strain>
    </source>
</reference>
<dbReference type="EMBL" id="CP018145">
    <property type="protein sequence ID" value="ASJ54889.1"/>
    <property type="molecule type" value="Genomic_DNA"/>
</dbReference>
<dbReference type="AlphaFoldDB" id="A0A220MJD6"/>
<name>A0A220MJD6_9BACL</name>
<protein>
    <submittedName>
        <fullName evidence="2">Uncharacterized protein</fullName>
    </submittedName>
</protein>
<evidence type="ECO:0000313" key="3">
    <source>
        <dbReference type="Proteomes" id="UP000197781"/>
    </source>
</evidence>